<reference evidence="2" key="2">
    <citation type="submission" date="2021-09" db="EMBL/GenBank/DDBJ databases">
        <authorList>
            <person name="Gilroy R."/>
        </authorList>
    </citation>
    <scope>NUCLEOTIDE SEQUENCE</scope>
    <source>
        <strain evidence="2">7318</strain>
    </source>
</reference>
<protein>
    <submittedName>
        <fullName evidence="2">AtpZ/AtpI family protein</fullName>
    </submittedName>
</protein>
<dbReference type="RefSeq" id="WP_289548393.1">
    <property type="nucleotide sequence ID" value="NZ_CAKMHU010000013.1"/>
</dbReference>
<dbReference type="AlphaFoldDB" id="A0A921L812"/>
<evidence type="ECO:0000313" key="3">
    <source>
        <dbReference type="Proteomes" id="UP000780768"/>
    </source>
</evidence>
<comment type="caution">
    <text evidence="2">The sequence shown here is derived from an EMBL/GenBank/DDBJ whole genome shotgun (WGS) entry which is preliminary data.</text>
</comment>
<proteinExistence type="predicted"/>
<keyword evidence="1" id="KW-0812">Transmembrane</keyword>
<dbReference type="InterPro" id="IPR032820">
    <property type="entry name" value="ATPase_put"/>
</dbReference>
<name>A0A921L812_9FIRM</name>
<dbReference type="Proteomes" id="UP000780768">
    <property type="component" value="Unassembled WGS sequence"/>
</dbReference>
<dbReference type="EMBL" id="DYVR01000174">
    <property type="protein sequence ID" value="HJF85258.1"/>
    <property type="molecule type" value="Genomic_DNA"/>
</dbReference>
<feature type="transmembrane region" description="Helical" evidence="1">
    <location>
        <begin position="12"/>
        <end position="34"/>
    </location>
</feature>
<keyword evidence="1" id="KW-1133">Transmembrane helix</keyword>
<accession>A0A921L812</accession>
<gene>
    <name evidence="2" type="ORF">K8V65_06325</name>
</gene>
<keyword evidence="1" id="KW-0472">Membrane</keyword>
<feature type="transmembrane region" description="Helical" evidence="1">
    <location>
        <begin position="40"/>
        <end position="64"/>
    </location>
</feature>
<evidence type="ECO:0000256" key="1">
    <source>
        <dbReference type="SAM" id="Phobius"/>
    </source>
</evidence>
<organism evidence="2 3">
    <name type="scientific">Megamonas hypermegale</name>
    <dbReference type="NCBI Taxonomy" id="158847"/>
    <lineage>
        <taxon>Bacteria</taxon>
        <taxon>Bacillati</taxon>
        <taxon>Bacillota</taxon>
        <taxon>Negativicutes</taxon>
        <taxon>Selenomonadales</taxon>
        <taxon>Selenomonadaceae</taxon>
        <taxon>Megamonas</taxon>
    </lineage>
</organism>
<reference evidence="2" key="1">
    <citation type="journal article" date="2021" name="PeerJ">
        <title>Extensive microbial diversity within the chicken gut microbiome revealed by metagenomics and culture.</title>
        <authorList>
            <person name="Gilroy R."/>
            <person name="Ravi A."/>
            <person name="Getino M."/>
            <person name="Pursley I."/>
            <person name="Horton D.L."/>
            <person name="Alikhan N.F."/>
            <person name="Baker D."/>
            <person name="Gharbi K."/>
            <person name="Hall N."/>
            <person name="Watson M."/>
            <person name="Adriaenssens E.M."/>
            <person name="Foster-Nyarko E."/>
            <person name="Jarju S."/>
            <person name="Secka A."/>
            <person name="Antonio M."/>
            <person name="Oren A."/>
            <person name="Chaudhuri R.R."/>
            <person name="La Ragione R."/>
            <person name="Hildebrand F."/>
            <person name="Pallen M.J."/>
        </authorList>
    </citation>
    <scope>NUCLEOTIDE SEQUENCE</scope>
    <source>
        <strain evidence="2">7318</strain>
    </source>
</reference>
<sequence length="72" mass="7907">MTAKKPKSTWETFAFVSGIGFHFVITIGLCIFLGRKADEYFAAAPVCTLIGIVLGMITAIYTAYQKIKDVND</sequence>
<dbReference type="Pfam" id="PF09527">
    <property type="entry name" value="ATPase_gene1"/>
    <property type="match status" value="1"/>
</dbReference>
<evidence type="ECO:0000313" key="2">
    <source>
        <dbReference type="EMBL" id="HJF85258.1"/>
    </source>
</evidence>